<dbReference type="KEGG" id="mtc:MT1975"/>
<evidence type="ECO:0000313" key="3">
    <source>
        <dbReference type="Proteomes" id="UP000001020"/>
    </source>
</evidence>
<feature type="transmembrane region" description="Helical" evidence="1">
    <location>
        <begin position="62"/>
        <end position="83"/>
    </location>
</feature>
<keyword evidence="3" id="KW-1185">Reference proteome</keyword>
<evidence type="ECO:0000313" key="2">
    <source>
        <dbReference type="EMBL" id="AAK46247.1"/>
    </source>
</evidence>
<name>Q7D7S2_MYCTO</name>
<accession>Q7D7S2</accession>
<gene>
    <name evidence="2" type="ordered locus">MT1975</name>
</gene>
<keyword evidence="1" id="KW-1133">Transmembrane helix</keyword>
<feature type="transmembrane region" description="Helical" evidence="1">
    <location>
        <begin position="89"/>
        <end position="109"/>
    </location>
</feature>
<feature type="transmembrane region" description="Helical" evidence="1">
    <location>
        <begin position="130"/>
        <end position="153"/>
    </location>
</feature>
<organism evidence="2 3">
    <name type="scientific">Mycobacterium tuberculosis (strain CDC 1551 / Oshkosh)</name>
    <dbReference type="NCBI Taxonomy" id="83331"/>
    <lineage>
        <taxon>Bacteria</taxon>
        <taxon>Bacillati</taxon>
        <taxon>Actinomycetota</taxon>
        <taxon>Actinomycetes</taxon>
        <taxon>Mycobacteriales</taxon>
        <taxon>Mycobacteriaceae</taxon>
        <taxon>Mycobacterium</taxon>
        <taxon>Mycobacterium tuberculosis complex</taxon>
    </lineage>
</organism>
<dbReference type="Proteomes" id="UP000001020">
    <property type="component" value="Chromosome"/>
</dbReference>
<keyword evidence="1" id="KW-0472">Membrane</keyword>
<reference evidence="2 3" key="1">
    <citation type="journal article" date="2002" name="J. Bacteriol.">
        <title>Whole-genome comparison of Mycobacterium tuberculosis clinical and laboratory strains.</title>
        <authorList>
            <person name="Fleischmann R.D."/>
            <person name="Alland D."/>
            <person name="Eisen J.A."/>
            <person name="Carpenter L."/>
            <person name="White O."/>
            <person name="Peterson J."/>
            <person name="DeBoy R."/>
            <person name="Dodson R."/>
            <person name="Gwinn M."/>
            <person name="Haft D."/>
            <person name="Hickey E."/>
            <person name="Kolonay J.F."/>
            <person name="Nelson W.C."/>
            <person name="Umayam L.A."/>
            <person name="Ermolaeva M."/>
            <person name="Salzberg S.L."/>
            <person name="Delcher A."/>
            <person name="Utterback T."/>
            <person name="Weidman J."/>
            <person name="Khouri H."/>
            <person name="Gill J."/>
            <person name="Mikula A."/>
            <person name="Bishai W."/>
            <person name="Jacobs Jr W.R.Jr."/>
            <person name="Venter J.C."/>
            <person name="Fraser C.M."/>
        </authorList>
    </citation>
    <scope>NUCLEOTIDE SEQUENCE [LARGE SCALE GENOMIC DNA]</scope>
    <source>
        <strain evidence="3">CDC 1551 / Oshkosh</strain>
    </source>
</reference>
<protein>
    <recommendedName>
        <fullName evidence="4">TIGR02611 family protein</fullName>
    </recommendedName>
</protein>
<proteinExistence type="predicted"/>
<evidence type="ECO:0000256" key="1">
    <source>
        <dbReference type="SAM" id="Phobius"/>
    </source>
</evidence>
<keyword evidence="1" id="KW-0812">Transmembrane</keyword>
<dbReference type="HOGENOM" id="CLU_161971_0_0_11"/>
<evidence type="ECO:0008006" key="4">
    <source>
        <dbReference type="Google" id="ProtNLM"/>
    </source>
</evidence>
<sequence length="156" mass="17398">MRNRAPLESEPNHPRHSRPLGVEAGTLGAVMDPADVINPTSTRDAALARVLAYRQRVRARPLLIRATLAVVGGGLFVVSLPMIVLLPELGIPALLVAFRLLAVEAQWAVRAYAWTDWRFTQLREWFHRQVLVTRAAILVGLFLAAVALVWLLVYEF</sequence>
<dbReference type="EMBL" id="AE000516">
    <property type="protein sequence ID" value="AAK46247.1"/>
    <property type="molecule type" value="Genomic_DNA"/>
</dbReference>
<dbReference type="AlphaFoldDB" id="Q7D7S2"/>